<dbReference type="Pfam" id="PF00202">
    <property type="entry name" value="Aminotran_3"/>
    <property type="match status" value="1"/>
</dbReference>
<comment type="caution">
    <text evidence="7">The sequence shown here is derived from an EMBL/GenBank/DDBJ whole genome shotgun (WGS) entry which is preliminary data.</text>
</comment>
<dbReference type="InterPro" id="IPR015421">
    <property type="entry name" value="PyrdxlP-dep_Trfase_major"/>
</dbReference>
<dbReference type="GO" id="GO:0009450">
    <property type="term" value="P:gamma-aminobutyric acid catabolic process"/>
    <property type="evidence" value="ECO:0007669"/>
    <property type="project" value="TreeGrafter"/>
</dbReference>
<evidence type="ECO:0000256" key="5">
    <source>
        <dbReference type="ARBA" id="ARBA00022898"/>
    </source>
</evidence>
<dbReference type="GO" id="GO:0008483">
    <property type="term" value="F:transaminase activity"/>
    <property type="evidence" value="ECO:0007669"/>
    <property type="project" value="UniProtKB-KW"/>
</dbReference>
<dbReference type="InterPro" id="IPR015424">
    <property type="entry name" value="PyrdxlP-dep_Trfase"/>
</dbReference>
<reference evidence="7" key="1">
    <citation type="submission" date="2021-09" db="EMBL/GenBank/DDBJ databases">
        <authorList>
            <consortium name="AG Swart"/>
            <person name="Singh M."/>
            <person name="Singh A."/>
            <person name="Seah K."/>
            <person name="Emmerich C."/>
        </authorList>
    </citation>
    <scope>NUCLEOTIDE SEQUENCE</scope>
    <source>
        <strain evidence="7">ATCC30299</strain>
    </source>
</reference>
<protein>
    <recommendedName>
        <fullName evidence="9">4-aminobutyrate--2-oxoglutarate transaminase</fullName>
    </recommendedName>
</protein>
<sequence>MLTSLLKKLRPSPNLASIEPLKPIIKTNIPGLESRALLNNLETVTQDFRTVRFFTDYEKSAGNFIADADGNLILDANAQSSSLPIGYNHPEFVEYLKTTYMSHSIIHRSSCALNPPEDWPEKLRDVLMPLAPEDLNELFNSCGCGTGANENALKAAFLWYYKNQNGSEPTEEQLKTTMEGKAPGVPNYVILSHTGASHGKLLGTLSASSASADAKLDFPAFNWPTAPFPKLKYPLENFIENKGIEAQALEDTRNLFKNSPNPIAGIIFEPIMNDGNYFASKWYYQQLQNIAKEFKAAIIVDETNVGFGASGKLWCHENFGIQPDIMTFSKKAQVSGYFCKKEFRPAKPYQIMNTWCGDPLRLQLLEGVYKIVKEDELISQAGEVGDYLLKELMKIQGKKGKISNIRGIGLHIGFDMPNREMAWNFYRSMLNKGVHVGVSKENVIQLRPSLIFEKKHADIFLEATAETL</sequence>
<dbReference type="EMBL" id="CAJZBQ010000002">
    <property type="protein sequence ID" value="CAG9310717.1"/>
    <property type="molecule type" value="Genomic_DNA"/>
</dbReference>
<dbReference type="PIRSF" id="PIRSF000521">
    <property type="entry name" value="Transaminase_4ab_Lys_Orn"/>
    <property type="match status" value="1"/>
</dbReference>
<evidence type="ECO:0000256" key="1">
    <source>
        <dbReference type="ARBA" id="ARBA00001933"/>
    </source>
</evidence>
<gene>
    <name evidence="7" type="ORF">BSTOLATCC_MIC1557</name>
</gene>
<evidence type="ECO:0000256" key="3">
    <source>
        <dbReference type="ARBA" id="ARBA00022576"/>
    </source>
</evidence>
<evidence type="ECO:0000256" key="6">
    <source>
        <dbReference type="RuleBase" id="RU003560"/>
    </source>
</evidence>
<comment type="cofactor">
    <cofactor evidence="1">
        <name>pyridoxal 5'-phosphate</name>
        <dbReference type="ChEBI" id="CHEBI:597326"/>
    </cofactor>
</comment>
<keyword evidence="8" id="KW-1185">Reference proteome</keyword>
<organism evidence="7 8">
    <name type="scientific">Blepharisma stoltei</name>
    <dbReference type="NCBI Taxonomy" id="1481888"/>
    <lineage>
        <taxon>Eukaryota</taxon>
        <taxon>Sar</taxon>
        <taxon>Alveolata</taxon>
        <taxon>Ciliophora</taxon>
        <taxon>Postciliodesmatophora</taxon>
        <taxon>Heterotrichea</taxon>
        <taxon>Heterotrichida</taxon>
        <taxon>Blepharismidae</taxon>
        <taxon>Blepharisma</taxon>
    </lineage>
</organism>
<keyword evidence="5 6" id="KW-0663">Pyridoxal phosphate</keyword>
<dbReference type="AlphaFoldDB" id="A0AAU9IBP0"/>
<dbReference type="SUPFAM" id="SSF53383">
    <property type="entry name" value="PLP-dependent transferases"/>
    <property type="match status" value="1"/>
</dbReference>
<accession>A0AAU9IBP0</accession>
<dbReference type="Gene3D" id="3.40.640.10">
    <property type="entry name" value="Type I PLP-dependent aspartate aminotransferase-like (Major domain)"/>
    <property type="match status" value="1"/>
</dbReference>
<keyword evidence="4" id="KW-0808">Transferase</keyword>
<comment type="similarity">
    <text evidence="2 6">Belongs to the class-III pyridoxal-phosphate-dependent aminotransferase family.</text>
</comment>
<dbReference type="GO" id="GO:0005739">
    <property type="term" value="C:mitochondrion"/>
    <property type="evidence" value="ECO:0007669"/>
    <property type="project" value="TreeGrafter"/>
</dbReference>
<dbReference type="Proteomes" id="UP001162131">
    <property type="component" value="Unassembled WGS sequence"/>
</dbReference>
<evidence type="ECO:0000313" key="7">
    <source>
        <dbReference type="EMBL" id="CAG9310717.1"/>
    </source>
</evidence>
<dbReference type="InterPro" id="IPR005814">
    <property type="entry name" value="Aminotrans_3"/>
</dbReference>
<dbReference type="Gene3D" id="3.90.1150.10">
    <property type="entry name" value="Aspartate Aminotransferase, domain 1"/>
    <property type="match status" value="1"/>
</dbReference>
<dbReference type="PANTHER" id="PTHR43206:SF1">
    <property type="entry name" value="4-AMINOBUTYRATE AMINOTRANSFERASE, MITOCHONDRIAL"/>
    <property type="match status" value="1"/>
</dbReference>
<dbReference type="PANTHER" id="PTHR43206">
    <property type="entry name" value="AMINOTRANSFERASE"/>
    <property type="match status" value="1"/>
</dbReference>
<evidence type="ECO:0000313" key="8">
    <source>
        <dbReference type="Proteomes" id="UP001162131"/>
    </source>
</evidence>
<evidence type="ECO:0000256" key="4">
    <source>
        <dbReference type="ARBA" id="ARBA00022679"/>
    </source>
</evidence>
<evidence type="ECO:0000256" key="2">
    <source>
        <dbReference type="ARBA" id="ARBA00008954"/>
    </source>
</evidence>
<proteinExistence type="inferred from homology"/>
<keyword evidence="3" id="KW-0032">Aminotransferase</keyword>
<name>A0AAU9IBP0_9CILI</name>
<dbReference type="InterPro" id="IPR015422">
    <property type="entry name" value="PyrdxlP-dep_Trfase_small"/>
</dbReference>
<dbReference type="GO" id="GO:0030170">
    <property type="term" value="F:pyridoxal phosphate binding"/>
    <property type="evidence" value="ECO:0007669"/>
    <property type="project" value="InterPro"/>
</dbReference>
<evidence type="ECO:0008006" key="9">
    <source>
        <dbReference type="Google" id="ProtNLM"/>
    </source>
</evidence>